<protein>
    <recommendedName>
        <fullName evidence="4">ATP synthase protein I</fullName>
    </recommendedName>
</protein>
<keyword evidence="3" id="KW-1185">Reference proteome</keyword>
<evidence type="ECO:0000256" key="1">
    <source>
        <dbReference type="SAM" id="Phobius"/>
    </source>
</evidence>
<feature type="transmembrane region" description="Helical" evidence="1">
    <location>
        <begin position="12"/>
        <end position="31"/>
    </location>
</feature>
<evidence type="ECO:0000313" key="2">
    <source>
        <dbReference type="EMBL" id="MBB0245195.1"/>
    </source>
</evidence>
<evidence type="ECO:0008006" key="4">
    <source>
        <dbReference type="Google" id="ProtNLM"/>
    </source>
</evidence>
<name>A0A7W3TEI0_9ACTN</name>
<dbReference type="Proteomes" id="UP000538929">
    <property type="component" value="Unassembled WGS sequence"/>
</dbReference>
<dbReference type="AlphaFoldDB" id="A0A7W3TEI0"/>
<keyword evidence="1" id="KW-0812">Transmembrane</keyword>
<evidence type="ECO:0000313" key="3">
    <source>
        <dbReference type="Proteomes" id="UP000538929"/>
    </source>
</evidence>
<proteinExistence type="predicted"/>
<comment type="caution">
    <text evidence="2">The sequence shown here is derived from an EMBL/GenBank/DDBJ whole genome shotgun (WGS) entry which is preliminary data.</text>
</comment>
<feature type="transmembrane region" description="Helical" evidence="1">
    <location>
        <begin position="67"/>
        <end position="90"/>
    </location>
</feature>
<dbReference type="OrthoDB" id="3542908at2"/>
<feature type="transmembrane region" description="Helical" evidence="1">
    <location>
        <begin position="96"/>
        <end position="114"/>
    </location>
</feature>
<accession>A0A7W3TEI0</accession>
<gene>
    <name evidence="2" type="ORF">FNQ90_14035</name>
</gene>
<dbReference type="RefSeq" id="WP_143624027.1">
    <property type="nucleotide sequence ID" value="NZ_VJYJ02000843.1"/>
</dbReference>
<keyword evidence="1" id="KW-0472">Membrane</keyword>
<reference evidence="3" key="1">
    <citation type="submission" date="2019-10" db="EMBL/GenBank/DDBJ databases">
        <title>Streptomyces sp. nov., a novel actinobacterium isolated from alkaline environment.</title>
        <authorList>
            <person name="Golinska P."/>
        </authorList>
    </citation>
    <scope>NUCLEOTIDE SEQUENCE [LARGE SCALE GENOMIC DNA]</scope>
    <source>
        <strain evidence="3">DSM 42118</strain>
    </source>
</reference>
<organism evidence="2 3">
    <name type="scientific">Streptomyces alkaliphilus</name>
    <dbReference type="NCBI Taxonomy" id="1472722"/>
    <lineage>
        <taxon>Bacteria</taxon>
        <taxon>Bacillati</taxon>
        <taxon>Actinomycetota</taxon>
        <taxon>Actinomycetes</taxon>
        <taxon>Kitasatosporales</taxon>
        <taxon>Streptomycetaceae</taxon>
        <taxon>Streptomyces</taxon>
    </lineage>
</organism>
<dbReference type="EMBL" id="VKHT01000420">
    <property type="protein sequence ID" value="MBB0245195.1"/>
    <property type="molecule type" value="Genomic_DNA"/>
</dbReference>
<sequence length="151" mass="15441">MQPNDARIIRGAALFTAAAGALAILVGALVAGGAGALGVFLGVLVGFLFFASGQFGLARVGHRWPELFMGAALVIYITQVGVLLVLMILLRDATFLDGRAFGAGVLVAMFAWIIGQIRTNLKVKTPYVVPTADSSTDAPAGAGAPGREAGE</sequence>
<keyword evidence="1" id="KW-1133">Transmembrane helix</keyword>
<feature type="transmembrane region" description="Helical" evidence="1">
    <location>
        <begin position="37"/>
        <end position="55"/>
    </location>
</feature>